<dbReference type="PANTHER" id="PTHR30258">
    <property type="entry name" value="TYPE II SECRETION SYSTEM PROTEIN GSPE-RELATED"/>
    <property type="match status" value="1"/>
</dbReference>
<protein>
    <submittedName>
        <fullName evidence="5">Competence protein ComGA</fullName>
    </submittedName>
</protein>
<keyword evidence="3" id="KW-0067">ATP-binding</keyword>
<dbReference type="SUPFAM" id="SSF52540">
    <property type="entry name" value="P-loop containing nucleoside triphosphate hydrolases"/>
    <property type="match status" value="1"/>
</dbReference>
<gene>
    <name evidence="5" type="ORF">JOD17_002794</name>
</gene>
<comment type="caution">
    <text evidence="5">The sequence shown here is derived from an EMBL/GenBank/DDBJ whole genome shotgun (WGS) entry which is preliminary data.</text>
</comment>
<name>A0ABS2PE66_9BACL</name>
<keyword evidence="6" id="KW-1185">Reference proteome</keyword>
<dbReference type="Proteomes" id="UP000741863">
    <property type="component" value="Unassembled WGS sequence"/>
</dbReference>
<keyword evidence="2" id="KW-0547">Nucleotide-binding</keyword>
<evidence type="ECO:0000313" key="5">
    <source>
        <dbReference type="EMBL" id="MBM7633698.1"/>
    </source>
</evidence>
<dbReference type="InterPro" id="IPR027417">
    <property type="entry name" value="P-loop_NTPase"/>
</dbReference>
<dbReference type="SMART" id="SM00382">
    <property type="entry name" value="AAA"/>
    <property type="match status" value="1"/>
</dbReference>
<dbReference type="NCBIfam" id="NF041000">
    <property type="entry name" value="ATPase_ComGA"/>
    <property type="match status" value="1"/>
</dbReference>
<dbReference type="RefSeq" id="WP_204698407.1">
    <property type="nucleotide sequence ID" value="NZ_JAFBEC010000008.1"/>
</dbReference>
<sequence>MVGIVYEDVHSLFQAAFLERATDVHFHPLKEQTIVYFRKQGVLMEHSRLPRKLSDKLIAHLKFQSGMDIGERRMPQDGSLSFQFGEEHVAIRLSTMPITFGERLAARLLPLSNQYQIETVTADVNAKKQLQQFCTLTHGLILLTGPTGSGKTTTMYALLEEVSNDQLRHIISVEDPIEKPNPLYTQLQVNEQAGLSYANALKAALRHDPDVLMIGEIRDEITAKIAVRAAMTGHLVLTSLHTRHPAGALVRLMEFGLSANYLYESVVAVVSQTLVTHPSGRVASYQFLSGEPLLLQIARCQEQNLLDHELPLGTYV</sequence>
<organism evidence="5 6">
    <name type="scientific">Geomicrobium sediminis</name>
    <dbReference type="NCBI Taxonomy" id="1347788"/>
    <lineage>
        <taxon>Bacteria</taxon>
        <taxon>Bacillati</taxon>
        <taxon>Bacillota</taxon>
        <taxon>Bacilli</taxon>
        <taxon>Bacillales</taxon>
        <taxon>Geomicrobium</taxon>
    </lineage>
</organism>
<reference evidence="5 6" key="1">
    <citation type="submission" date="2021-01" db="EMBL/GenBank/DDBJ databases">
        <title>Genomic Encyclopedia of Type Strains, Phase IV (KMG-IV): sequencing the most valuable type-strain genomes for metagenomic binning, comparative biology and taxonomic classification.</title>
        <authorList>
            <person name="Goeker M."/>
        </authorList>
    </citation>
    <scope>NUCLEOTIDE SEQUENCE [LARGE SCALE GENOMIC DNA]</scope>
    <source>
        <strain evidence="5 6">DSM 25540</strain>
    </source>
</reference>
<dbReference type="InterPro" id="IPR001482">
    <property type="entry name" value="T2SS/T4SS_dom"/>
</dbReference>
<dbReference type="InterPro" id="IPR003593">
    <property type="entry name" value="AAA+_ATPase"/>
</dbReference>
<evidence type="ECO:0000256" key="2">
    <source>
        <dbReference type="ARBA" id="ARBA00022741"/>
    </source>
</evidence>
<evidence type="ECO:0000259" key="4">
    <source>
        <dbReference type="PROSITE" id="PS00662"/>
    </source>
</evidence>
<evidence type="ECO:0000256" key="1">
    <source>
        <dbReference type="ARBA" id="ARBA00006611"/>
    </source>
</evidence>
<feature type="domain" description="Bacterial type II secretion system protein E" evidence="4">
    <location>
        <begin position="205"/>
        <end position="219"/>
    </location>
</feature>
<dbReference type="PROSITE" id="PS00662">
    <property type="entry name" value="T2SP_E"/>
    <property type="match status" value="1"/>
</dbReference>
<dbReference type="Gene3D" id="3.30.450.90">
    <property type="match status" value="1"/>
</dbReference>
<comment type="similarity">
    <text evidence="1">Belongs to the GSP E family.</text>
</comment>
<dbReference type="InterPro" id="IPR047667">
    <property type="entry name" value="ATPase_ComGA"/>
</dbReference>
<dbReference type="PANTHER" id="PTHR30258:SF2">
    <property type="entry name" value="COMG OPERON PROTEIN 1"/>
    <property type="match status" value="1"/>
</dbReference>
<dbReference type="Gene3D" id="3.40.50.300">
    <property type="entry name" value="P-loop containing nucleotide triphosphate hydrolases"/>
    <property type="match status" value="1"/>
</dbReference>
<dbReference type="CDD" id="cd01129">
    <property type="entry name" value="PulE-GspE-like"/>
    <property type="match status" value="1"/>
</dbReference>
<proteinExistence type="inferred from homology"/>
<evidence type="ECO:0000256" key="3">
    <source>
        <dbReference type="ARBA" id="ARBA00022840"/>
    </source>
</evidence>
<evidence type="ECO:0000313" key="6">
    <source>
        <dbReference type="Proteomes" id="UP000741863"/>
    </source>
</evidence>
<dbReference type="EMBL" id="JAFBEC010000008">
    <property type="protein sequence ID" value="MBM7633698.1"/>
    <property type="molecule type" value="Genomic_DNA"/>
</dbReference>
<accession>A0ABS2PE66</accession>
<dbReference type="Pfam" id="PF00437">
    <property type="entry name" value="T2SSE"/>
    <property type="match status" value="1"/>
</dbReference>